<evidence type="ECO:0000313" key="2">
    <source>
        <dbReference type="EMBL" id="WLR43086.1"/>
    </source>
</evidence>
<sequence length="253" mass="29491">MKEFRTLQFLDHFTWFFTKMGVDYPMMRKIVQMKLTMDQRRTPTIFQSNAKKAKENKEENKFMKSLWVYGLMGLLLIFFVLLNENYILSMSVTFSVLMITIMMSMVSDFSNVLLDIREKMIISSKPISSKTINTAKTIHIAIYLFLLTGSFVVPSLLASFIAHGPIFFLIYLLEIILMVFLIILCTSLIYVIILKFFDGEKVKDIINFIQIGLTIGIAIGYQLVIRSFDMFDFSFQVAWWQFFIPPIWFGASL</sequence>
<reference evidence="2 3" key="1">
    <citation type="submission" date="2023-06" db="EMBL/GenBank/DDBJ databases">
        <title>Five Gram-positive bacteria isolated from mangrove sediments in Shenzhen, Guangdong, China.</title>
        <authorList>
            <person name="Yu S."/>
            <person name="Zheng W."/>
            <person name="Huang Y."/>
        </authorList>
    </citation>
    <scope>NUCLEOTIDE SEQUENCE [LARGE SCALE GENOMIC DNA]</scope>
    <source>
        <strain evidence="2 3">SaN35-3</strain>
    </source>
</reference>
<feature type="transmembrane region" description="Helical" evidence="1">
    <location>
        <begin position="205"/>
        <end position="225"/>
    </location>
</feature>
<keyword evidence="1" id="KW-1133">Transmembrane helix</keyword>
<evidence type="ECO:0008006" key="4">
    <source>
        <dbReference type="Google" id="ProtNLM"/>
    </source>
</evidence>
<feature type="transmembrane region" description="Helical" evidence="1">
    <location>
        <begin position="137"/>
        <end position="162"/>
    </location>
</feature>
<proteinExistence type="predicted"/>
<dbReference type="RefSeq" id="WP_306019894.1">
    <property type="nucleotide sequence ID" value="NZ_CP129013.1"/>
</dbReference>
<evidence type="ECO:0000256" key="1">
    <source>
        <dbReference type="SAM" id="Phobius"/>
    </source>
</evidence>
<feature type="transmembrane region" description="Helical" evidence="1">
    <location>
        <begin position="66"/>
        <end position="82"/>
    </location>
</feature>
<keyword evidence="1" id="KW-0472">Membrane</keyword>
<protein>
    <recommendedName>
        <fullName evidence="4">ABC transporter permease</fullName>
    </recommendedName>
</protein>
<keyword evidence="3" id="KW-1185">Reference proteome</keyword>
<name>A0ABY9JUK4_9BACI</name>
<dbReference type="Proteomes" id="UP001197974">
    <property type="component" value="Chromosome"/>
</dbReference>
<feature type="transmembrane region" description="Helical" evidence="1">
    <location>
        <begin position="94"/>
        <end position="116"/>
    </location>
</feature>
<feature type="transmembrane region" description="Helical" evidence="1">
    <location>
        <begin position="168"/>
        <end position="193"/>
    </location>
</feature>
<keyword evidence="1" id="KW-0812">Transmembrane</keyword>
<dbReference type="EMBL" id="CP129013">
    <property type="protein sequence ID" value="WLR43086.1"/>
    <property type="molecule type" value="Genomic_DNA"/>
</dbReference>
<evidence type="ECO:0000313" key="3">
    <source>
        <dbReference type="Proteomes" id="UP001197974"/>
    </source>
</evidence>
<gene>
    <name evidence="2" type="ORF">LC087_02420</name>
</gene>
<accession>A0ABY9JUK4</accession>
<organism evidence="2 3">
    <name type="scientific">Bacillus carboniphilus</name>
    <dbReference type="NCBI Taxonomy" id="86663"/>
    <lineage>
        <taxon>Bacteria</taxon>
        <taxon>Bacillati</taxon>
        <taxon>Bacillota</taxon>
        <taxon>Bacilli</taxon>
        <taxon>Bacillales</taxon>
        <taxon>Bacillaceae</taxon>
        <taxon>Bacillus</taxon>
    </lineage>
</organism>